<reference evidence="1" key="1">
    <citation type="submission" date="2020-12" db="EMBL/GenBank/DDBJ databases">
        <title>Oil enriched cultivation method for isolating marine PHA-producing bacteria.</title>
        <authorList>
            <person name="Zheng W."/>
            <person name="Yu S."/>
            <person name="Huang Y."/>
        </authorList>
    </citation>
    <scope>NUCLEOTIDE SEQUENCE</scope>
    <source>
        <strain evidence="1">SY-2-12</strain>
    </source>
</reference>
<dbReference type="EMBL" id="JAEKJZ010000002">
    <property type="protein sequence ID" value="MBN9671316.1"/>
    <property type="molecule type" value="Genomic_DNA"/>
</dbReference>
<sequence>MTSSTIEIGFSKDELVALANALNYMANGISESECSTLTGFDQKQMADLHSRIAAKLQKD</sequence>
<proteinExistence type="predicted"/>
<gene>
    <name evidence="1" type="ORF">JF539_13295</name>
</gene>
<name>A0A939EEJ0_9HYPH</name>
<dbReference type="Proteomes" id="UP000664096">
    <property type="component" value="Unassembled WGS sequence"/>
</dbReference>
<protein>
    <submittedName>
        <fullName evidence="1">Uncharacterized protein</fullName>
    </submittedName>
</protein>
<organism evidence="1 2">
    <name type="scientific">Roseibium aggregatum</name>
    <dbReference type="NCBI Taxonomy" id="187304"/>
    <lineage>
        <taxon>Bacteria</taxon>
        <taxon>Pseudomonadati</taxon>
        <taxon>Pseudomonadota</taxon>
        <taxon>Alphaproteobacteria</taxon>
        <taxon>Hyphomicrobiales</taxon>
        <taxon>Stappiaceae</taxon>
        <taxon>Roseibium</taxon>
    </lineage>
</organism>
<accession>A0A939EEJ0</accession>
<evidence type="ECO:0000313" key="1">
    <source>
        <dbReference type="EMBL" id="MBN9671316.1"/>
    </source>
</evidence>
<comment type="caution">
    <text evidence="1">The sequence shown here is derived from an EMBL/GenBank/DDBJ whole genome shotgun (WGS) entry which is preliminary data.</text>
</comment>
<dbReference type="RefSeq" id="WP_207141156.1">
    <property type="nucleotide sequence ID" value="NZ_JAEKJZ010000002.1"/>
</dbReference>
<dbReference type="AlphaFoldDB" id="A0A939EEJ0"/>
<evidence type="ECO:0000313" key="2">
    <source>
        <dbReference type="Proteomes" id="UP000664096"/>
    </source>
</evidence>